<name>A0AAW6C684_FLAPL</name>
<accession>A0AAW6C684</accession>
<protein>
    <submittedName>
        <fullName evidence="2">Rha family transcriptional regulator</fullName>
    </submittedName>
</protein>
<gene>
    <name evidence="2" type="ORF">PND83_20845</name>
</gene>
<dbReference type="Pfam" id="PF09669">
    <property type="entry name" value="Phage_pRha"/>
    <property type="match status" value="1"/>
</dbReference>
<dbReference type="InterPro" id="IPR014054">
    <property type="entry name" value="Phage_regulatory_Rha"/>
</dbReference>
<keyword evidence="1" id="KW-0175">Coiled coil</keyword>
<sequence>MDGIIPVVTEYNGVLATTSRAVAEQFGKAHKNVLRDIQRIIEQLENSESGREFSQSNFGSAFYQDSMNRKKPMYLLTRDALTLLVMCSSGEKAEVAYIKAFNRMEALLRGDRDTSPELRLLKHKVDAMEQRLEAVEQMLGKEKARLQAAAEPPTVGEIFFRALREALDSGEYYLKDKWKRETGEEPGILLGVQDGSRVFVRIDYAYKIYCAAAGESRITSRQGLWAVLEQSSEIYPRSNGKGHKHKRIMVKRQPVTVISFDHDKLGRSVEQ</sequence>
<organism evidence="2 3">
    <name type="scientific">Flavonifractor plautii</name>
    <name type="common">Fusobacterium plautii</name>
    <dbReference type="NCBI Taxonomy" id="292800"/>
    <lineage>
        <taxon>Bacteria</taxon>
        <taxon>Bacillati</taxon>
        <taxon>Bacillota</taxon>
        <taxon>Clostridia</taxon>
        <taxon>Eubacteriales</taxon>
        <taxon>Oscillospiraceae</taxon>
        <taxon>Flavonifractor</taxon>
    </lineage>
</organism>
<feature type="coiled-coil region" evidence="1">
    <location>
        <begin position="118"/>
        <end position="145"/>
    </location>
</feature>
<dbReference type="Proteomes" id="UP001211006">
    <property type="component" value="Unassembled WGS sequence"/>
</dbReference>
<dbReference type="AlphaFoldDB" id="A0AAW6C684"/>
<evidence type="ECO:0000313" key="2">
    <source>
        <dbReference type="EMBL" id="MDB7908437.1"/>
    </source>
</evidence>
<dbReference type="EMBL" id="JAQLWO010000033">
    <property type="protein sequence ID" value="MDB7908437.1"/>
    <property type="molecule type" value="Genomic_DNA"/>
</dbReference>
<comment type="caution">
    <text evidence="2">The sequence shown here is derived from an EMBL/GenBank/DDBJ whole genome shotgun (WGS) entry which is preliminary data.</text>
</comment>
<evidence type="ECO:0000313" key="3">
    <source>
        <dbReference type="Proteomes" id="UP001211006"/>
    </source>
</evidence>
<dbReference type="RefSeq" id="WP_271908668.1">
    <property type="nucleotide sequence ID" value="NZ_JAQLWN010000029.1"/>
</dbReference>
<proteinExistence type="predicted"/>
<evidence type="ECO:0000256" key="1">
    <source>
        <dbReference type="SAM" id="Coils"/>
    </source>
</evidence>
<dbReference type="NCBIfam" id="TIGR02681">
    <property type="entry name" value="phage_pRha"/>
    <property type="match status" value="1"/>
</dbReference>
<reference evidence="2" key="1">
    <citation type="submission" date="2023-01" db="EMBL/GenBank/DDBJ databases">
        <title>Human gut microbiome strain richness.</title>
        <authorList>
            <person name="Chen-Liaw A."/>
        </authorList>
    </citation>
    <scope>NUCLEOTIDE SEQUENCE</scope>
    <source>
        <strain evidence="2">2225st1_A6_2225SCRN_200828</strain>
    </source>
</reference>